<comment type="catalytic activity">
    <reaction evidence="5">
        <text>a 2-deoxystreptamine antibiotic + acetyl-CoA = an N(3)-acetyl-2-deoxystreptamine antibiotic + CoA + H(+)</text>
        <dbReference type="Rhea" id="RHEA:12665"/>
        <dbReference type="ChEBI" id="CHEBI:15378"/>
        <dbReference type="ChEBI" id="CHEBI:57287"/>
        <dbReference type="ChEBI" id="CHEBI:57288"/>
        <dbReference type="ChEBI" id="CHEBI:57921"/>
        <dbReference type="ChEBI" id="CHEBI:77452"/>
        <dbReference type="EC" id="2.3.1.81"/>
    </reaction>
</comment>
<dbReference type="GeneID" id="93116817"/>
<dbReference type="InterPro" id="IPR003679">
    <property type="entry name" value="Amioglycoside_AcTrfase"/>
</dbReference>
<evidence type="ECO:0000256" key="1">
    <source>
        <dbReference type="ARBA" id="ARBA00006383"/>
    </source>
</evidence>
<accession>A0A7J4XCG4</accession>
<evidence type="ECO:0000256" key="2">
    <source>
        <dbReference type="ARBA" id="ARBA00012882"/>
    </source>
</evidence>
<comment type="similarity">
    <text evidence="1 5">Belongs to the antibiotic N-acetyltransferase family.</text>
</comment>
<dbReference type="GO" id="GO:0046677">
    <property type="term" value="P:response to antibiotic"/>
    <property type="evidence" value="ECO:0007669"/>
    <property type="project" value="UniProtKB-KW"/>
</dbReference>
<evidence type="ECO:0000256" key="5">
    <source>
        <dbReference type="RuleBase" id="RU365031"/>
    </source>
</evidence>
<reference evidence="6 7" key="1">
    <citation type="journal article" date="2019" name="Nat. Med.">
        <title>A library of human gut bacterial isolates paired with longitudinal multiomics data enables mechanistic microbiome research.</title>
        <authorList>
            <person name="Poyet M."/>
            <person name="Groussin M."/>
            <person name="Gibbons S.M."/>
            <person name="Avila-Pacheco J."/>
            <person name="Jiang X."/>
            <person name="Kearney S.M."/>
            <person name="Perrotta A.R."/>
            <person name="Berdy B."/>
            <person name="Zhao S."/>
            <person name="Lieberman T.D."/>
            <person name="Swanson P.K."/>
            <person name="Smith M."/>
            <person name="Roesemann S."/>
            <person name="Alexander J.E."/>
            <person name="Rich S.A."/>
            <person name="Livny J."/>
            <person name="Vlamakis H."/>
            <person name="Clish C."/>
            <person name="Bullock K."/>
            <person name="Deik A."/>
            <person name="Scott J."/>
            <person name="Pierce K.A."/>
            <person name="Xavier R.J."/>
            <person name="Alm E.J."/>
        </authorList>
    </citation>
    <scope>NUCLEOTIDE SEQUENCE [LARGE SCALE GENOMIC DNA]</scope>
    <source>
        <strain evidence="6 7">BIOML-A10</strain>
    </source>
</reference>
<dbReference type="EC" id="2.3.1.-" evidence="5"/>
<dbReference type="Pfam" id="PF02522">
    <property type="entry name" value="Antibiotic_NAT"/>
    <property type="match status" value="1"/>
</dbReference>
<sequence>MSLKNVIKKILLVSKNEPLTTLNILKRWNIRFGKYIWKKKYTTNELIDLLKKTGLKKGDTVFIQAAWDSFYNYLGNENELIDGILEVIGDTGTLMMPAYPLLRRNKIFDVRRSVTAAGMLAETFRNYPNVLRSANVRHSACAVGPNAQYLVGEHHKSLICFDEYSPFYKLKDVNAKIFILGLPHYSLGTIIHTIEATLYKNEPYFSKFYTNQKVVNRYKDIDGEMKSYESLCENSKINIRSDHFLTRYIIRKYFDRNNYKMAKLSNLNISSYNAQYVYNRLVELAHEGVVLYYSPRYSKNDK</sequence>
<dbReference type="PANTHER" id="PTHR11104">
    <property type="entry name" value="AMINOGLYCOSIDE N3-ACETYLTRANSFERASE"/>
    <property type="match status" value="1"/>
</dbReference>
<proteinExistence type="inferred from homology"/>
<dbReference type="SUPFAM" id="SSF110710">
    <property type="entry name" value="TTHA0583/YokD-like"/>
    <property type="match status" value="1"/>
</dbReference>
<evidence type="ECO:0000313" key="6">
    <source>
        <dbReference type="EMBL" id="KAA3757247.1"/>
    </source>
</evidence>
<dbReference type="PANTHER" id="PTHR11104:SF0">
    <property type="entry name" value="SPBETA PROPHAGE-DERIVED AMINOGLYCOSIDE N(3')-ACETYLTRANSFERASE-LIKE PROTEIN YOKD"/>
    <property type="match status" value="1"/>
</dbReference>
<dbReference type="Proteomes" id="UP000422221">
    <property type="component" value="Unassembled WGS sequence"/>
</dbReference>
<comment type="caution">
    <text evidence="6">The sequence shown here is derived from an EMBL/GenBank/DDBJ whole genome shotgun (WGS) entry which is preliminary data.</text>
</comment>
<evidence type="ECO:0000256" key="4">
    <source>
        <dbReference type="ARBA" id="ARBA00023315"/>
    </source>
</evidence>
<evidence type="ECO:0000313" key="7">
    <source>
        <dbReference type="Proteomes" id="UP000422221"/>
    </source>
</evidence>
<name>A0A7J4XCG4_9BACE</name>
<organism evidence="6 7">
    <name type="scientific">Bacteroides salyersiae</name>
    <dbReference type="NCBI Taxonomy" id="291644"/>
    <lineage>
        <taxon>Bacteria</taxon>
        <taxon>Pseudomonadati</taxon>
        <taxon>Bacteroidota</taxon>
        <taxon>Bacteroidia</taxon>
        <taxon>Bacteroidales</taxon>
        <taxon>Bacteroidaceae</taxon>
        <taxon>Bacteroides</taxon>
    </lineage>
</organism>
<keyword evidence="5" id="KW-0046">Antibiotic resistance</keyword>
<dbReference type="EMBL" id="VWMK01000035">
    <property type="protein sequence ID" value="KAA3757247.1"/>
    <property type="molecule type" value="Genomic_DNA"/>
</dbReference>
<keyword evidence="3 5" id="KW-0808">Transferase</keyword>
<protein>
    <recommendedName>
        <fullName evidence="2 5">Aminoglycoside N(3)-acetyltransferase</fullName>
        <ecNumber evidence="5">2.3.1.-</ecNumber>
    </recommendedName>
</protein>
<evidence type="ECO:0000256" key="3">
    <source>
        <dbReference type="ARBA" id="ARBA00022679"/>
    </source>
</evidence>
<dbReference type="RefSeq" id="WP_055295006.1">
    <property type="nucleotide sequence ID" value="NZ_CAXSTI010000001.1"/>
</dbReference>
<keyword evidence="4 5" id="KW-0012">Acyltransferase</keyword>
<dbReference type="InterPro" id="IPR028345">
    <property type="entry name" value="Antibiotic_NAT-like"/>
</dbReference>
<dbReference type="GO" id="GO:0046353">
    <property type="term" value="F:aminoglycoside 3-N-acetyltransferase activity"/>
    <property type="evidence" value="ECO:0007669"/>
    <property type="project" value="UniProtKB-EC"/>
</dbReference>
<gene>
    <name evidence="6" type="ORF">F3F73_22425</name>
</gene>
<dbReference type="AlphaFoldDB" id="A0A7J4XCG4"/>